<evidence type="ECO:0000256" key="4">
    <source>
        <dbReference type="ARBA" id="ARBA00023157"/>
    </source>
</evidence>
<comment type="subcellular location">
    <subcellularLocation>
        <location evidence="1">Secreted</location>
    </subcellularLocation>
</comment>
<dbReference type="GO" id="GO:0006952">
    <property type="term" value="P:defense response"/>
    <property type="evidence" value="ECO:0007669"/>
    <property type="project" value="InterPro"/>
</dbReference>
<evidence type="ECO:0000313" key="6">
    <source>
        <dbReference type="EMBL" id="CAH0099205.1"/>
    </source>
</evidence>
<keyword evidence="3" id="KW-0964">Secreted</keyword>
<keyword evidence="7" id="KW-1185">Reference proteome</keyword>
<name>A0A8J2RB94_9CRUS</name>
<comment type="caution">
    <text evidence="6">The sequence shown here is derived from an EMBL/GenBank/DDBJ whole genome shotgun (WGS) entry which is preliminary data.</text>
</comment>
<organism evidence="6 7">
    <name type="scientific">Daphnia galeata</name>
    <dbReference type="NCBI Taxonomy" id="27404"/>
    <lineage>
        <taxon>Eukaryota</taxon>
        <taxon>Metazoa</taxon>
        <taxon>Ecdysozoa</taxon>
        <taxon>Arthropoda</taxon>
        <taxon>Crustacea</taxon>
        <taxon>Branchiopoda</taxon>
        <taxon>Diplostraca</taxon>
        <taxon>Cladocera</taxon>
        <taxon>Anomopoda</taxon>
        <taxon>Daphniidae</taxon>
        <taxon>Daphnia</taxon>
    </lineage>
</organism>
<evidence type="ECO:0000256" key="1">
    <source>
        <dbReference type="ARBA" id="ARBA00004613"/>
    </source>
</evidence>
<dbReference type="Pfam" id="PF14865">
    <property type="entry name" value="Macin"/>
    <property type="match status" value="1"/>
</dbReference>
<feature type="signal peptide" evidence="5">
    <location>
        <begin position="1"/>
        <end position="22"/>
    </location>
</feature>
<proteinExistence type="inferred from homology"/>
<evidence type="ECO:0000256" key="3">
    <source>
        <dbReference type="ARBA" id="ARBA00022525"/>
    </source>
</evidence>
<reference evidence="6" key="1">
    <citation type="submission" date="2021-11" db="EMBL/GenBank/DDBJ databases">
        <authorList>
            <person name="Schell T."/>
        </authorList>
    </citation>
    <scope>NUCLEOTIDE SEQUENCE</scope>
    <source>
        <strain evidence="6">M5</strain>
    </source>
</reference>
<comment type="similarity">
    <text evidence="2">Belongs to the macin family.</text>
</comment>
<dbReference type="Proteomes" id="UP000789390">
    <property type="component" value="Unassembled WGS sequence"/>
</dbReference>
<sequence length="90" mass="9843">MLKMKFIFVLIAMACLISTSHCSSSDRSLAGCITGLNRCSEAISWFSNLFMESCNDYCVRAGSIGGACVLQPTNCQLRSESATVRHCKCY</sequence>
<keyword evidence="4" id="KW-1015">Disulfide bond</keyword>
<evidence type="ECO:0000256" key="2">
    <source>
        <dbReference type="ARBA" id="ARBA00010366"/>
    </source>
</evidence>
<dbReference type="Gene3D" id="3.30.30.100">
    <property type="match status" value="1"/>
</dbReference>
<keyword evidence="5" id="KW-0732">Signal</keyword>
<dbReference type="InterPro" id="IPR038456">
    <property type="entry name" value="Macin_sf"/>
</dbReference>
<gene>
    <name evidence="6" type="ORF">DGAL_LOCUS1319</name>
</gene>
<evidence type="ECO:0000313" key="7">
    <source>
        <dbReference type="Proteomes" id="UP000789390"/>
    </source>
</evidence>
<feature type="chain" id="PRO_5035301350" evidence="5">
    <location>
        <begin position="23"/>
        <end position="90"/>
    </location>
</feature>
<dbReference type="EMBL" id="CAKKLH010000014">
    <property type="protein sequence ID" value="CAH0099205.1"/>
    <property type="molecule type" value="Genomic_DNA"/>
</dbReference>
<evidence type="ECO:0000256" key="5">
    <source>
        <dbReference type="SAM" id="SignalP"/>
    </source>
</evidence>
<dbReference type="InterPro" id="IPR029230">
    <property type="entry name" value="Macin"/>
</dbReference>
<accession>A0A8J2RB94</accession>
<dbReference type="GO" id="GO:0005576">
    <property type="term" value="C:extracellular region"/>
    <property type="evidence" value="ECO:0007669"/>
    <property type="project" value="UniProtKB-SubCell"/>
</dbReference>
<protein>
    <submittedName>
        <fullName evidence="6">Uncharacterized protein</fullName>
    </submittedName>
</protein>
<dbReference type="OrthoDB" id="10279136at2759"/>
<dbReference type="AlphaFoldDB" id="A0A8J2RB94"/>